<organism evidence="1">
    <name type="scientific">Rhizophora mucronata</name>
    <name type="common">Asiatic mangrove</name>
    <dbReference type="NCBI Taxonomy" id="61149"/>
    <lineage>
        <taxon>Eukaryota</taxon>
        <taxon>Viridiplantae</taxon>
        <taxon>Streptophyta</taxon>
        <taxon>Embryophyta</taxon>
        <taxon>Tracheophyta</taxon>
        <taxon>Spermatophyta</taxon>
        <taxon>Magnoliopsida</taxon>
        <taxon>eudicotyledons</taxon>
        <taxon>Gunneridae</taxon>
        <taxon>Pentapetalae</taxon>
        <taxon>rosids</taxon>
        <taxon>fabids</taxon>
        <taxon>Malpighiales</taxon>
        <taxon>Rhizophoraceae</taxon>
        <taxon>Rhizophora</taxon>
    </lineage>
</organism>
<reference evidence="1" key="1">
    <citation type="submission" date="2018-02" db="EMBL/GenBank/DDBJ databases">
        <title>Rhizophora mucronata_Transcriptome.</title>
        <authorList>
            <person name="Meera S.P."/>
            <person name="Sreeshan A."/>
            <person name="Augustine A."/>
        </authorList>
    </citation>
    <scope>NUCLEOTIDE SEQUENCE</scope>
    <source>
        <tissue evidence="1">Leaf</tissue>
    </source>
</reference>
<dbReference type="EMBL" id="GGEC01080405">
    <property type="protein sequence ID" value="MBX60889.1"/>
    <property type="molecule type" value="Transcribed_RNA"/>
</dbReference>
<proteinExistence type="predicted"/>
<evidence type="ECO:0000313" key="1">
    <source>
        <dbReference type="EMBL" id="MBX60889.1"/>
    </source>
</evidence>
<sequence>MPCKEKVIHINKVLLVNVMTEMLG</sequence>
<dbReference type="AlphaFoldDB" id="A0A2P2Q1V2"/>
<name>A0A2P2Q1V2_RHIMU</name>
<accession>A0A2P2Q1V2</accession>
<protein>
    <submittedName>
        <fullName evidence="1">Uncharacterized protein</fullName>
    </submittedName>
</protein>